<keyword evidence="2" id="KW-1185">Reference proteome</keyword>
<dbReference type="Proteomes" id="UP000789570">
    <property type="component" value="Unassembled WGS sequence"/>
</dbReference>
<dbReference type="EMBL" id="CAJVPQ010001174">
    <property type="protein sequence ID" value="CAG8536467.1"/>
    <property type="molecule type" value="Genomic_DNA"/>
</dbReference>
<evidence type="ECO:0000313" key="1">
    <source>
        <dbReference type="EMBL" id="CAG8536467.1"/>
    </source>
</evidence>
<reference evidence="1" key="1">
    <citation type="submission" date="2021-06" db="EMBL/GenBank/DDBJ databases">
        <authorList>
            <person name="Kallberg Y."/>
            <person name="Tangrot J."/>
            <person name="Rosling A."/>
        </authorList>
    </citation>
    <scope>NUCLEOTIDE SEQUENCE</scope>
    <source>
        <strain evidence="1">UK204</strain>
    </source>
</reference>
<sequence length="173" mass="20627">MINNNKETELLNEEVNNYEIDYEMSIEVDTDNEDSNEDFLDYDEEFDDRKFIKSKLNETMEFPAKDTDFSVDEAPKQPRLSNEHPNMRNVVSSIKKNISEEHEEWFTNWYQNVIERKTQFSHFREVEESSKWFEKSIAKGEIIYYSFKDYNNISEVGFGAFSTVYVASWKNTA</sequence>
<evidence type="ECO:0000313" key="2">
    <source>
        <dbReference type="Proteomes" id="UP000789570"/>
    </source>
</evidence>
<gene>
    <name evidence="1" type="ORF">FCALED_LOCUS5429</name>
</gene>
<organism evidence="1 2">
    <name type="scientific">Funneliformis caledonium</name>
    <dbReference type="NCBI Taxonomy" id="1117310"/>
    <lineage>
        <taxon>Eukaryota</taxon>
        <taxon>Fungi</taxon>
        <taxon>Fungi incertae sedis</taxon>
        <taxon>Mucoromycota</taxon>
        <taxon>Glomeromycotina</taxon>
        <taxon>Glomeromycetes</taxon>
        <taxon>Glomerales</taxon>
        <taxon>Glomeraceae</taxon>
        <taxon>Funneliformis</taxon>
    </lineage>
</organism>
<name>A0A9N9APN9_9GLOM</name>
<comment type="caution">
    <text evidence="1">The sequence shown here is derived from an EMBL/GenBank/DDBJ whole genome shotgun (WGS) entry which is preliminary data.</text>
</comment>
<dbReference type="AlphaFoldDB" id="A0A9N9APN9"/>
<accession>A0A9N9APN9</accession>
<proteinExistence type="predicted"/>
<protein>
    <submittedName>
        <fullName evidence="1">7735_t:CDS:1</fullName>
    </submittedName>
</protein>